<dbReference type="AlphaFoldDB" id="A0A2S6GG77"/>
<evidence type="ECO:0000313" key="3">
    <source>
        <dbReference type="EMBL" id="PPK64203.1"/>
    </source>
</evidence>
<feature type="coiled-coil region" evidence="1">
    <location>
        <begin position="8"/>
        <end position="35"/>
    </location>
</feature>
<reference evidence="3 4" key="1">
    <citation type="submission" date="2018-02" db="EMBL/GenBank/DDBJ databases">
        <title>Genomic Encyclopedia of Archaeal and Bacterial Type Strains, Phase II (KMG-II): from individual species to whole genera.</title>
        <authorList>
            <person name="Goeker M."/>
        </authorList>
    </citation>
    <scope>NUCLEOTIDE SEQUENCE [LARGE SCALE GENOMIC DNA]</scope>
    <source>
        <strain evidence="3 4">YU 961-1</strain>
    </source>
</reference>
<dbReference type="SUPFAM" id="SSF82607">
    <property type="entry name" value="YbaB-like"/>
    <property type="match status" value="1"/>
</dbReference>
<sequence>MQTPDEWLADFEAKVADLQQRATEFKQDVESAATTEQSPDGAITVAVAPNGALTDLRLTDSAMTRPAAELAADILALTRHARQTAATTVASAFAPLGGDASVVQHIAEPKADQPPRPHDPEADYSDSPAVYRNESW</sequence>
<gene>
    <name evidence="3" type="ORF">CLV40_12167</name>
</gene>
<keyword evidence="1" id="KW-0175">Coiled coil</keyword>
<evidence type="ECO:0000313" key="4">
    <source>
        <dbReference type="Proteomes" id="UP000239203"/>
    </source>
</evidence>
<accession>A0A2S6GG77</accession>
<dbReference type="InterPro" id="IPR004401">
    <property type="entry name" value="YbaB/EbfC"/>
</dbReference>
<proteinExistence type="predicted"/>
<protein>
    <submittedName>
        <fullName evidence="3">YbaB/EbfC DNA-binding family protein</fullName>
    </submittedName>
</protein>
<dbReference type="GO" id="GO:0003677">
    <property type="term" value="F:DNA binding"/>
    <property type="evidence" value="ECO:0007669"/>
    <property type="project" value="UniProtKB-KW"/>
</dbReference>
<dbReference type="RefSeq" id="WP_181043791.1">
    <property type="nucleotide sequence ID" value="NZ_CP154825.1"/>
</dbReference>
<organism evidence="3 4">
    <name type="scientific">Actinokineospora auranticolor</name>
    <dbReference type="NCBI Taxonomy" id="155976"/>
    <lineage>
        <taxon>Bacteria</taxon>
        <taxon>Bacillati</taxon>
        <taxon>Actinomycetota</taxon>
        <taxon>Actinomycetes</taxon>
        <taxon>Pseudonocardiales</taxon>
        <taxon>Pseudonocardiaceae</taxon>
        <taxon>Actinokineospora</taxon>
    </lineage>
</organism>
<comment type="caution">
    <text evidence="3">The sequence shown here is derived from an EMBL/GenBank/DDBJ whole genome shotgun (WGS) entry which is preliminary data.</text>
</comment>
<keyword evidence="3" id="KW-0238">DNA-binding</keyword>
<feature type="compositionally biased region" description="Basic and acidic residues" evidence="2">
    <location>
        <begin position="107"/>
        <end position="121"/>
    </location>
</feature>
<dbReference type="Proteomes" id="UP000239203">
    <property type="component" value="Unassembled WGS sequence"/>
</dbReference>
<dbReference type="InterPro" id="IPR036894">
    <property type="entry name" value="YbaB-like_sf"/>
</dbReference>
<evidence type="ECO:0000256" key="1">
    <source>
        <dbReference type="SAM" id="Coils"/>
    </source>
</evidence>
<dbReference type="Gene3D" id="3.30.1310.10">
    <property type="entry name" value="Nucleoid-associated protein YbaB-like domain"/>
    <property type="match status" value="1"/>
</dbReference>
<feature type="region of interest" description="Disordered" evidence="2">
    <location>
        <begin position="103"/>
        <end position="136"/>
    </location>
</feature>
<dbReference type="Pfam" id="PF02575">
    <property type="entry name" value="YbaB_DNA_bd"/>
    <property type="match status" value="1"/>
</dbReference>
<keyword evidence="4" id="KW-1185">Reference proteome</keyword>
<name>A0A2S6GG77_9PSEU</name>
<dbReference type="EMBL" id="PTIX01000021">
    <property type="protein sequence ID" value="PPK64203.1"/>
    <property type="molecule type" value="Genomic_DNA"/>
</dbReference>
<evidence type="ECO:0000256" key="2">
    <source>
        <dbReference type="SAM" id="MobiDB-lite"/>
    </source>
</evidence>